<dbReference type="EMBL" id="FOIB01000009">
    <property type="protein sequence ID" value="SEU32601.1"/>
    <property type="molecule type" value="Genomic_DNA"/>
</dbReference>
<dbReference type="Pfam" id="PF13365">
    <property type="entry name" value="Trypsin_2"/>
    <property type="match status" value="1"/>
</dbReference>
<feature type="compositionally biased region" description="Polar residues" evidence="1">
    <location>
        <begin position="433"/>
        <end position="445"/>
    </location>
</feature>
<gene>
    <name evidence="4" type="ORF">MFU01_45320</name>
    <name evidence="5" type="ORF">SAMN05443572_109149</name>
</gene>
<dbReference type="RefSeq" id="WP_074957477.1">
    <property type="nucleotide sequence ID" value="NZ_BJXR01000034.1"/>
</dbReference>
<comment type="caution">
    <text evidence="4">The sequence shown here is derived from an EMBL/GenBank/DDBJ whole genome shotgun (WGS) entry which is preliminary data.</text>
</comment>
<reference evidence="4 7" key="2">
    <citation type="submission" date="2019-07" db="EMBL/GenBank/DDBJ databases">
        <title>Whole genome shotgun sequence of Myxococcus fulvus NBRC 100333.</title>
        <authorList>
            <person name="Hosoyama A."/>
            <person name="Uohara A."/>
            <person name="Ohji S."/>
            <person name="Ichikawa N."/>
        </authorList>
    </citation>
    <scope>NUCLEOTIDE SEQUENCE [LARGE SCALE GENOMIC DNA]</scope>
    <source>
        <strain evidence="4 7">NBRC 100333</strain>
    </source>
</reference>
<dbReference type="Gene3D" id="2.40.10.10">
    <property type="entry name" value="Trypsin-like serine proteases"/>
    <property type="match status" value="2"/>
</dbReference>
<dbReference type="Gene3D" id="2.60.120.380">
    <property type="match status" value="1"/>
</dbReference>
<accession>A0A511T5S5</accession>
<evidence type="ECO:0000256" key="2">
    <source>
        <dbReference type="SAM" id="SignalP"/>
    </source>
</evidence>
<dbReference type="InterPro" id="IPR009003">
    <property type="entry name" value="Peptidase_S1_PA"/>
</dbReference>
<dbReference type="AlphaFoldDB" id="A0A511T5S5"/>
<proteinExistence type="predicted"/>
<dbReference type="InterPro" id="IPR007280">
    <property type="entry name" value="Peptidase_C_arc/bac"/>
</dbReference>
<dbReference type="EMBL" id="BJXR01000034">
    <property type="protein sequence ID" value="GEN09495.1"/>
    <property type="molecule type" value="Genomic_DNA"/>
</dbReference>
<evidence type="ECO:0000259" key="3">
    <source>
        <dbReference type="Pfam" id="PF04151"/>
    </source>
</evidence>
<dbReference type="Pfam" id="PF04151">
    <property type="entry name" value="PPC"/>
    <property type="match status" value="1"/>
</dbReference>
<dbReference type="SUPFAM" id="SSF50494">
    <property type="entry name" value="Trypsin-like serine proteases"/>
    <property type="match status" value="1"/>
</dbReference>
<dbReference type="Proteomes" id="UP000321514">
    <property type="component" value="Unassembled WGS sequence"/>
</dbReference>
<keyword evidence="6" id="KW-1185">Reference proteome</keyword>
<sequence length="646" mass="66645">MKRFQLAGLVAALSLSAPAALASAPVCEAAVSPASQRATKVGEDVHRRFESAHPYATPELRARSGPLHTDVITHPGAAYIAAHFERLELAEGDFVVVRAPDGSRSKRYDNRHPGARDGFWALHIPGDTAIIELHSADHAGRQGILNQHGYSIDRFARGYTNQEMGFTSELNKAVCGADDSRWAPCYAASDPAIYGRARPVARLLIGGSSACTGWLVGSQGHVMTNQHCIATASDAQNTDFEFMAEGASCATSCGSWFGCPGHVISGGTLVQADAPRDYALVRLAVNPTNSFGYLQLRGSGAVVNERIYVPQHPAGYGKKIAVASTDSSDASGFAEVYSLNEPSCQSGGPNDVGYFADTQGGSSGSPVIGHGDHLVVSLHHCANCPNRGVPIQAVISHLGANLPTCALPAAGCPSPSGDGTPPPEEPPPPANSFAYTASNTNDAQQNTSNKRIALTAGQTLTVATCGLTGAKTSGDTYLRLHNPSGTSVATNDDACGGRGSSITHTATVTGEYEVRAGCYAGGSCGGTVVWEISGGGNPPTPPTSGTFQYNGTNTNSAQQNTTNRDVVVPAGKTLLVATCGLPNTSFSGDTFLRLYGNGAQVAANDDACGGRGSSVSYTATTSGTVQVRAGCYTSGTCSGTVVWNVQ</sequence>
<dbReference type="InterPro" id="IPR043504">
    <property type="entry name" value="Peptidase_S1_PA_chymotrypsin"/>
</dbReference>
<dbReference type="Proteomes" id="UP000183760">
    <property type="component" value="Unassembled WGS sequence"/>
</dbReference>
<evidence type="ECO:0000313" key="7">
    <source>
        <dbReference type="Proteomes" id="UP000321514"/>
    </source>
</evidence>
<evidence type="ECO:0000313" key="5">
    <source>
        <dbReference type="EMBL" id="SEU32601.1"/>
    </source>
</evidence>
<dbReference type="OrthoDB" id="5483530at2"/>
<dbReference type="PANTHER" id="PTHR36234">
    <property type="entry name" value="LYSYL ENDOPEPTIDASE"/>
    <property type="match status" value="1"/>
</dbReference>
<feature type="chain" id="PRO_5022772568" evidence="2">
    <location>
        <begin position="23"/>
        <end position="646"/>
    </location>
</feature>
<feature type="domain" description="Peptidase C-terminal archaeal/bacterial" evidence="3">
    <location>
        <begin position="452"/>
        <end position="515"/>
    </location>
</feature>
<keyword evidence="2" id="KW-0732">Signal</keyword>
<name>A0A511T5S5_MYXFU</name>
<dbReference type="PANTHER" id="PTHR36234:SF5">
    <property type="entry name" value="LYSYL ENDOPEPTIDASE"/>
    <property type="match status" value="1"/>
</dbReference>
<evidence type="ECO:0000313" key="6">
    <source>
        <dbReference type="Proteomes" id="UP000183760"/>
    </source>
</evidence>
<feature type="compositionally biased region" description="Pro residues" evidence="1">
    <location>
        <begin position="420"/>
        <end position="430"/>
    </location>
</feature>
<evidence type="ECO:0000256" key="1">
    <source>
        <dbReference type="SAM" id="MobiDB-lite"/>
    </source>
</evidence>
<dbReference type="STRING" id="1334629.MFUL124B02_18365"/>
<organism evidence="4 7">
    <name type="scientific">Myxococcus fulvus</name>
    <dbReference type="NCBI Taxonomy" id="33"/>
    <lineage>
        <taxon>Bacteria</taxon>
        <taxon>Pseudomonadati</taxon>
        <taxon>Myxococcota</taxon>
        <taxon>Myxococcia</taxon>
        <taxon>Myxococcales</taxon>
        <taxon>Cystobacterineae</taxon>
        <taxon>Myxococcaceae</taxon>
        <taxon>Myxococcus</taxon>
    </lineage>
</organism>
<feature type="signal peptide" evidence="2">
    <location>
        <begin position="1"/>
        <end position="22"/>
    </location>
</feature>
<protein>
    <submittedName>
        <fullName evidence="5">Pre-peptidase C-terminal domain-containing protein</fullName>
    </submittedName>
</protein>
<evidence type="ECO:0000313" key="4">
    <source>
        <dbReference type="EMBL" id="GEN09495.1"/>
    </source>
</evidence>
<feature type="region of interest" description="Disordered" evidence="1">
    <location>
        <begin position="413"/>
        <end position="445"/>
    </location>
</feature>
<reference evidence="5 6" key="1">
    <citation type="submission" date="2016-10" db="EMBL/GenBank/DDBJ databases">
        <authorList>
            <person name="Varghese N."/>
            <person name="Submissions S."/>
        </authorList>
    </citation>
    <scope>NUCLEOTIDE SEQUENCE [LARGE SCALE GENOMIC DNA]</scope>
    <source>
        <strain evidence="5 6">DSM 16525</strain>
    </source>
</reference>